<dbReference type="Pfam" id="PF13223">
    <property type="entry name" value="DUF4031"/>
    <property type="match status" value="1"/>
</dbReference>
<gene>
    <name evidence="2" type="ORF">SAMN05660976_07272</name>
</gene>
<evidence type="ECO:0000259" key="1">
    <source>
        <dbReference type="Pfam" id="PF13223"/>
    </source>
</evidence>
<proteinExistence type="predicted"/>
<dbReference type="STRING" id="46177.SAMN05660976_07272"/>
<sequence length="137" mass="14758">MVTGTARVGAAAWKHVFDGLLRGRAARSGAGSGRAVGDGRRPTLGDVTVLIDPPNWPGPRGLMWSHLVSDASLDELHTFALRLGAPARAFDRDHYDVPETAHALAVELGAEAVSSRELLRRLMAAGLRRRKPHLTPR</sequence>
<accession>A0A1H8FG23</accession>
<reference evidence="2 3" key="1">
    <citation type="submission" date="2016-10" db="EMBL/GenBank/DDBJ databases">
        <authorList>
            <person name="de Groot N.N."/>
        </authorList>
    </citation>
    <scope>NUCLEOTIDE SEQUENCE [LARGE SCALE GENOMIC DNA]</scope>
    <source>
        <strain evidence="2 3">DSM 43357</strain>
    </source>
</reference>
<dbReference type="AlphaFoldDB" id="A0A1H8FG23"/>
<dbReference type="EMBL" id="FOBF01000024">
    <property type="protein sequence ID" value="SEN30693.1"/>
    <property type="molecule type" value="Genomic_DNA"/>
</dbReference>
<feature type="domain" description="DUF4031" evidence="1">
    <location>
        <begin position="49"/>
        <end position="124"/>
    </location>
</feature>
<dbReference type="Proteomes" id="UP000198953">
    <property type="component" value="Unassembled WGS sequence"/>
</dbReference>
<keyword evidence="3" id="KW-1185">Reference proteome</keyword>
<protein>
    <recommendedName>
        <fullName evidence="1">DUF4031 domain-containing protein</fullName>
    </recommendedName>
</protein>
<evidence type="ECO:0000313" key="2">
    <source>
        <dbReference type="EMBL" id="SEN30693.1"/>
    </source>
</evidence>
<name>A0A1H8FG23_9ACTN</name>
<dbReference type="InterPro" id="IPR025109">
    <property type="entry name" value="DUF4031"/>
</dbReference>
<organism evidence="2 3">
    <name type="scientific">Nonomuraea pusilla</name>
    <dbReference type="NCBI Taxonomy" id="46177"/>
    <lineage>
        <taxon>Bacteria</taxon>
        <taxon>Bacillati</taxon>
        <taxon>Actinomycetota</taxon>
        <taxon>Actinomycetes</taxon>
        <taxon>Streptosporangiales</taxon>
        <taxon>Streptosporangiaceae</taxon>
        <taxon>Nonomuraea</taxon>
    </lineage>
</organism>
<evidence type="ECO:0000313" key="3">
    <source>
        <dbReference type="Proteomes" id="UP000198953"/>
    </source>
</evidence>